<protein>
    <submittedName>
        <fullName evidence="1">Uncharacterized protein</fullName>
    </submittedName>
</protein>
<dbReference type="Proteomes" id="UP000694044">
    <property type="component" value="Unassembled WGS sequence"/>
</dbReference>
<reference evidence="1" key="1">
    <citation type="submission" date="2021-02" db="EMBL/GenBank/DDBJ databases">
        <authorList>
            <person name="Palmer J.M."/>
        </authorList>
    </citation>
    <scope>NUCLEOTIDE SEQUENCE</scope>
    <source>
        <strain evidence="1">SCRP734</strain>
    </source>
</reference>
<evidence type="ECO:0000313" key="2">
    <source>
        <dbReference type="Proteomes" id="UP000694044"/>
    </source>
</evidence>
<accession>A0A8T1W378</accession>
<keyword evidence="2" id="KW-1185">Reference proteome</keyword>
<dbReference type="AlphaFoldDB" id="A0A8T1W378"/>
<dbReference type="OrthoDB" id="127891at2759"/>
<name>A0A8T1W378_9STRA</name>
<evidence type="ECO:0000313" key="1">
    <source>
        <dbReference type="EMBL" id="KAG7386509.1"/>
    </source>
</evidence>
<sequence>MELLTTIRNTVLEKMEQDAVNLFSTVTDLRAFICATRPAPSVIVTVKLCCLTSERLAGCCGTRVTCMNRLKCIGFDEEQGSMRALELPALNARIAKVVVWDDTKPHTVHQANMDFRPGGVYEFHRVAYVGLNDGIATGAVQYDCEDTSKVCEVSPPITRHYL</sequence>
<gene>
    <name evidence="1" type="ORF">PHYPSEUDO_015609</name>
</gene>
<proteinExistence type="predicted"/>
<comment type="caution">
    <text evidence="1">The sequence shown here is derived from an EMBL/GenBank/DDBJ whole genome shotgun (WGS) entry which is preliminary data.</text>
</comment>
<dbReference type="EMBL" id="JAGDFM010000099">
    <property type="protein sequence ID" value="KAG7386509.1"/>
    <property type="molecule type" value="Genomic_DNA"/>
</dbReference>
<organism evidence="1 2">
    <name type="scientific">Phytophthora pseudosyringae</name>
    <dbReference type="NCBI Taxonomy" id="221518"/>
    <lineage>
        <taxon>Eukaryota</taxon>
        <taxon>Sar</taxon>
        <taxon>Stramenopiles</taxon>
        <taxon>Oomycota</taxon>
        <taxon>Peronosporomycetes</taxon>
        <taxon>Peronosporales</taxon>
        <taxon>Peronosporaceae</taxon>
        <taxon>Phytophthora</taxon>
    </lineage>
</organism>